<keyword evidence="3" id="KW-0548">Nucleotidyltransferase</keyword>
<keyword evidence="4" id="KW-1185">Reference proteome</keyword>
<evidence type="ECO:0000313" key="3">
    <source>
        <dbReference type="EMBL" id="MEN1760716.1"/>
    </source>
</evidence>
<reference evidence="3 4" key="1">
    <citation type="submission" date="2024-04" db="EMBL/GenBank/DDBJ databases">
        <title>Genome sequencing and metabolic network reconstruction of aminoacids and betaine degradation by Anoxynatronum sibiricum.</title>
        <authorList>
            <person name="Detkova E.N."/>
            <person name="Boltjanskaja Y.V."/>
            <person name="Mardanov A.V."/>
            <person name="Kevbrin V."/>
        </authorList>
    </citation>
    <scope>NUCLEOTIDE SEQUENCE [LARGE SCALE GENOMIC DNA]</scope>
    <source>
        <strain evidence="3 4">Z-7981</strain>
    </source>
</reference>
<proteinExistence type="predicted"/>
<sequence>MPYGLDEQVIRQMRRLFQKEGAVCRVILYGSRAMGTFHQGSDIDLTIEGPLLDFDLLLRLKVEMEELNLPYRVDLSIWDHLQHEALKEHIRRVGIVIYEKGDKMDKYKDEDDYENENEGKNKEEHEIKNQSHTWKSERKI</sequence>
<dbReference type="SUPFAM" id="SSF81301">
    <property type="entry name" value="Nucleotidyltransferase"/>
    <property type="match status" value="1"/>
</dbReference>
<feature type="compositionally biased region" description="Basic and acidic residues" evidence="1">
    <location>
        <begin position="117"/>
        <end position="140"/>
    </location>
</feature>
<accession>A0ABU9VU84</accession>
<dbReference type="EC" id="2.7.7.-" evidence="3"/>
<evidence type="ECO:0000256" key="1">
    <source>
        <dbReference type="SAM" id="MobiDB-lite"/>
    </source>
</evidence>
<dbReference type="EMBL" id="JBCITM010000008">
    <property type="protein sequence ID" value="MEN1760716.1"/>
    <property type="molecule type" value="Genomic_DNA"/>
</dbReference>
<protein>
    <submittedName>
        <fullName evidence="3">Nucleotidyltransferase domain-containing protein</fullName>
        <ecNumber evidence="3">2.7.7.-</ecNumber>
    </submittedName>
</protein>
<dbReference type="InterPro" id="IPR041633">
    <property type="entry name" value="Polbeta"/>
</dbReference>
<evidence type="ECO:0000259" key="2">
    <source>
        <dbReference type="Pfam" id="PF18765"/>
    </source>
</evidence>
<name>A0ABU9VU84_9CLOT</name>
<dbReference type="Gene3D" id="3.30.460.10">
    <property type="entry name" value="Beta Polymerase, domain 2"/>
    <property type="match status" value="1"/>
</dbReference>
<feature type="region of interest" description="Disordered" evidence="1">
    <location>
        <begin position="107"/>
        <end position="140"/>
    </location>
</feature>
<dbReference type="Pfam" id="PF18765">
    <property type="entry name" value="Polbeta"/>
    <property type="match status" value="1"/>
</dbReference>
<feature type="domain" description="Polymerase beta nucleotidyltransferase" evidence="2">
    <location>
        <begin position="13"/>
        <end position="100"/>
    </location>
</feature>
<dbReference type="CDD" id="cd05403">
    <property type="entry name" value="NT_KNTase_like"/>
    <property type="match status" value="1"/>
</dbReference>
<comment type="caution">
    <text evidence="3">The sequence shown here is derived from an EMBL/GenBank/DDBJ whole genome shotgun (WGS) entry which is preliminary data.</text>
</comment>
<keyword evidence="3" id="KW-0808">Transferase</keyword>
<dbReference type="GO" id="GO:0016779">
    <property type="term" value="F:nucleotidyltransferase activity"/>
    <property type="evidence" value="ECO:0007669"/>
    <property type="project" value="UniProtKB-KW"/>
</dbReference>
<dbReference type="RefSeq" id="WP_343186037.1">
    <property type="nucleotide sequence ID" value="NZ_JBCITM010000008.1"/>
</dbReference>
<evidence type="ECO:0000313" key="4">
    <source>
        <dbReference type="Proteomes" id="UP001407405"/>
    </source>
</evidence>
<dbReference type="Proteomes" id="UP001407405">
    <property type="component" value="Unassembled WGS sequence"/>
</dbReference>
<organism evidence="3 4">
    <name type="scientific">Anoxynatronum sibiricum</name>
    <dbReference type="NCBI Taxonomy" id="210623"/>
    <lineage>
        <taxon>Bacteria</taxon>
        <taxon>Bacillati</taxon>
        <taxon>Bacillota</taxon>
        <taxon>Clostridia</taxon>
        <taxon>Eubacteriales</taxon>
        <taxon>Clostridiaceae</taxon>
        <taxon>Anoxynatronum</taxon>
    </lineage>
</organism>
<gene>
    <name evidence="3" type="ORF">AAIG11_09540</name>
</gene>
<dbReference type="InterPro" id="IPR043519">
    <property type="entry name" value="NT_sf"/>
</dbReference>